<dbReference type="SUPFAM" id="SSF52266">
    <property type="entry name" value="SGNH hydrolase"/>
    <property type="match status" value="1"/>
</dbReference>
<sequence length="789" mass="88563">MAEEIITRQELVDAKIDAKDLGECVHGNETGIVIPRLGIPYPTLPAAVQKVIEIGGFEPFPTEAQLLASTPTVSPKAAKALDTKKIWYWGKYSEDETADSWHDTGRSELDQANDFTKQRIDLKPLNEHEFAIQDSLGNLAFGIQKDGSSEIPKLLAGDSLTEKKNVGIYAQAWTDKNGNIAVGIRKDGSVIIPKLIDSDNSSVSTSTKKLSIIESDTIMHIGDSMTASYYCVQDKSYVSQLSQLSPFRHINYGVTSTDLLEMQSRIINDLSVFNATLKSMKPRYLFIASYVNDRNYANVNIAYYQENMRRLIDVALSHGIQPVLTGYFVLNSTLHQAVKSIADEYRIPVVWSDVLNKQIGFYEGATLFHEWHAGTRTNGLFFLPMLEYINQQKAMRTLKIYRKRSTFTPSSDADLLFKDVIDKSNKWKEISVGHFSLQHEYKYDELDTLTSEDILWKENQDEYAKLADKQEISFNDYALIEMSFDAFQQHLQFIEISLMTNGATQLFVRDNLAASSELIRGLPSDAEYQAKWNKPRGAWRSINSANGKISIGKEQITNAMVANKLFLLIKGNFTLSDISVNYSATKYESHLPTLNKPREHLGSELLAQPLLGTAGQLLSWTVGGTVNTLVPIDLPKCPRKPDQNVSIDGVVTLTSTNYVQQSISFPASEEVRTFKVVAWARYFPKAFLDRTNPTYSGYDASQVVDRSVAGAIPPINKDTFDAQEIMLETWTGNDHPSNNGAFQKDFVSLMWRPVNFYIEVQPYETVLSIRLNALSGQVQLAKCSIKEVI</sequence>
<accession>A0A7H2QDN8</accession>
<evidence type="ECO:0008006" key="3">
    <source>
        <dbReference type="Google" id="ProtNLM"/>
    </source>
</evidence>
<gene>
    <name evidence="1" type="ORF">IC779_13880</name>
</gene>
<proteinExistence type="predicted"/>
<dbReference type="Gene3D" id="3.40.50.1110">
    <property type="entry name" value="SGNH hydrolase"/>
    <property type="match status" value="1"/>
</dbReference>
<dbReference type="GO" id="GO:0016788">
    <property type="term" value="F:hydrolase activity, acting on ester bonds"/>
    <property type="evidence" value="ECO:0007669"/>
    <property type="project" value="UniProtKB-ARBA"/>
</dbReference>
<dbReference type="EMBL" id="CP061828">
    <property type="protein sequence ID" value="QOD72171.1"/>
    <property type="molecule type" value="Genomic_DNA"/>
</dbReference>
<name>A0A7H2QDN8_9GAMM</name>
<organism evidence="1 2">
    <name type="scientific">Acinetobacter seifertii</name>
    <dbReference type="NCBI Taxonomy" id="1530123"/>
    <lineage>
        <taxon>Bacteria</taxon>
        <taxon>Pseudomonadati</taxon>
        <taxon>Pseudomonadota</taxon>
        <taxon>Gammaproteobacteria</taxon>
        <taxon>Moraxellales</taxon>
        <taxon>Moraxellaceae</taxon>
        <taxon>Acinetobacter</taxon>
        <taxon>Acinetobacter calcoaceticus/baumannii complex</taxon>
    </lineage>
</organism>
<dbReference type="RefSeq" id="WP_190980339.1">
    <property type="nucleotide sequence ID" value="NZ_CP061568.1"/>
</dbReference>
<evidence type="ECO:0000313" key="2">
    <source>
        <dbReference type="Proteomes" id="UP000516672"/>
    </source>
</evidence>
<dbReference type="AlphaFoldDB" id="A0A7H2QDN8"/>
<evidence type="ECO:0000313" key="1">
    <source>
        <dbReference type="EMBL" id="QOD72171.1"/>
    </source>
</evidence>
<dbReference type="InterPro" id="IPR036514">
    <property type="entry name" value="SGNH_hydro_sf"/>
</dbReference>
<protein>
    <recommendedName>
        <fullName evidence="3">SGNH/GDSL hydrolase family protein</fullName>
    </recommendedName>
</protein>
<reference evidence="1 2" key="1">
    <citation type="submission" date="2020-09" db="EMBL/GenBank/DDBJ databases">
        <authorList>
            <person name="Chen F.-J."/>
            <person name="Lee Y.-T."/>
        </authorList>
    </citation>
    <scope>NUCLEOTIDE SEQUENCE [LARGE SCALE GENOMIC DNA]</scope>
    <source>
        <strain evidence="1 2">AS42</strain>
    </source>
</reference>
<dbReference type="Proteomes" id="UP000516672">
    <property type="component" value="Chromosome"/>
</dbReference>
<reference evidence="2" key="2">
    <citation type="submission" date="2020-10" db="EMBL/GenBank/DDBJ databases">
        <title>Clinical and molecular characterization of Acinetobacter seifertii in Taiwan.</title>
        <authorList>
            <person name="Li L.-H."/>
            <person name="Yang Y.-S."/>
            <person name="Sun J.-R."/>
            <person name="Huang T.-W."/>
            <person name="Huang W.-C."/>
            <person name="Wang Y.-C."/>
            <person name="Kuo T.-H."/>
            <person name="Kuo S.-C."/>
            <person name="Chen T.-L."/>
        </authorList>
    </citation>
    <scope>NUCLEOTIDE SEQUENCE [LARGE SCALE GENOMIC DNA]</scope>
    <source>
        <strain evidence="2">AS42</strain>
    </source>
</reference>